<dbReference type="CDD" id="cd00037">
    <property type="entry name" value="CLECT"/>
    <property type="match status" value="1"/>
</dbReference>
<dbReference type="InterPro" id="IPR001304">
    <property type="entry name" value="C-type_lectin-like"/>
</dbReference>
<feature type="domain" description="C-type lectin" evidence="3">
    <location>
        <begin position="27"/>
        <end position="131"/>
    </location>
</feature>
<dbReference type="PANTHER" id="PTHR22991">
    <property type="entry name" value="PROTEIN CBG13490"/>
    <property type="match status" value="1"/>
</dbReference>
<dbReference type="Pfam" id="PF00059">
    <property type="entry name" value="Lectin_C"/>
    <property type="match status" value="1"/>
</dbReference>
<evidence type="ECO:0000256" key="2">
    <source>
        <dbReference type="SAM" id="SignalP"/>
    </source>
</evidence>
<evidence type="ECO:0000313" key="4">
    <source>
        <dbReference type="Proteomes" id="UP000887575"/>
    </source>
</evidence>
<feature type="chain" id="PRO_5042119335" evidence="2">
    <location>
        <begin position="18"/>
        <end position="339"/>
    </location>
</feature>
<accession>A0AAF3FC90</accession>
<feature type="signal peptide" evidence="2">
    <location>
        <begin position="1"/>
        <end position="17"/>
    </location>
</feature>
<proteinExistence type="predicted"/>
<reference evidence="5" key="1">
    <citation type="submission" date="2024-02" db="UniProtKB">
        <authorList>
            <consortium name="WormBaseParasite"/>
        </authorList>
    </citation>
    <scope>IDENTIFICATION</scope>
</reference>
<dbReference type="WBParaSite" id="MBELARI_LOCUS4215">
    <property type="protein sequence ID" value="MBELARI_LOCUS4215"/>
    <property type="gene ID" value="MBELARI_LOCUS4215"/>
</dbReference>
<dbReference type="SUPFAM" id="SSF53300">
    <property type="entry name" value="vWA-like"/>
    <property type="match status" value="1"/>
</dbReference>
<dbReference type="SUPFAM" id="SSF56436">
    <property type="entry name" value="C-type lectin-like"/>
    <property type="match status" value="1"/>
</dbReference>
<dbReference type="Proteomes" id="UP000887575">
    <property type="component" value="Unassembled WGS sequence"/>
</dbReference>
<dbReference type="PANTHER" id="PTHR22991:SF40">
    <property type="entry name" value="PROTEIN CBG13490"/>
    <property type="match status" value="1"/>
</dbReference>
<dbReference type="InterPro" id="IPR036465">
    <property type="entry name" value="vWFA_dom_sf"/>
</dbReference>
<dbReference type="SMART" id="SM00034">
    <property type="entry name" value="CLECT"/>
    <property type="match status" value="1"/>
</dbReference>
<dbReference type="PROSITE" id="PS50041">
    <property type="entry name" value="C_TYPE_LECTIN_2"/>
    <property type="match status" value="1"/>
</dbReference>
<keyword evidence="1" id="KW-1015">Disulfide bond</keyword>
<sequence length="339" mass="37891">MSGFVLFFCLLIHSIFAPCPDGTVDDYQEMCLVPHNKTFTFAQAQLLCNQTQGTVVPIDNVFTNRLTQRLADQDFQNNTFIDAFRGPNGNWTYTSGRQLIYLSWATGEPKNGLNCAYMDHVSGNWYATDCSTTMLPVVCGVPEDVFIPTTIPTTAFVPRKCFFCYPGADNILFILDVSMNNKYWKQVVKGLSEVAGNWSGFDRIAVLGYGDLIFDVCRYRTLITVLEFENVLDAMGPRDKHPPSIATALMDAQTFVPPNMLYTGKQTTILISAVGDPDDIQEAKPYAKILQDQGALIVVSLNYQVDALSTLTSPGWAMNWNNVYDSRPLRDFLDNLLSQ</sequence>
<dbReference type="InterPro" id="IPR016187">
    <property type="entry name" value="CTDL_fold"/>
</dbReference>
<evidence type="ECO:0000313" key="5">
    <source>
        <dbReference type="WBParaSite" id="MBELARI_LOCUS4215"/>
    </source>
</evidence>
<protein>
    <submittedName>
        <fullName evidence="5">C-type lectin domain-containing protein</fullName>
    </submittedName>
</protein>
<dbReference type="Gene3D" id="3.10.100.10">
    <property type="entry name" value="Mannose-Binding Protein A, subunit A"/>
    <property type="match status" value="1"/>
</dbReference>
<dbReference type="InterPro" id="IPR050976">
    <property type="entry name" value="Snaclec"/>
</dbReference>
<name>A0AAF3FC90_9BILA</name>
<organism evidence="4 5">
    <name type="scientific">Mesorhabditis belari</name>
    <dbReference type="NCBI Taxonomy" id="2138241"/>
    <lineage>
        <taxon>Eukaryota</taxon>
        <taxon>Metazoa</taxon>
        <taxon>Ecdysozoa</taxon>
        <taxon>Nematoda</taxon>
        <taxon>Chromadorea</taxon>
        <taxon>Rhabditida</taxon>
        <taxon>Rhabditina</taxon>
        <taxon>Rhabditomorpha</taxon>
        <taxon>Rhabditoidea</taxon>
        <taxon>Rhabditidae</taxon>
        <taxon>Mesorhabditinae</taxon>
        <taxon>Mesorhabditis</taxon>
    </lineage>
</organism>
<dbReference type="InterPro" id="IPR016186">
    <property type="entry name" value="C-type_lectin-like/link_sf"/>
</dbReference>
<evidence type="ECO:0000256" key="1">
    <source>
        <dbReference type="ARBA" id="ARBA00023157"/>
    </source>
</evidence>
<dbReference type="CDD" id="cd00198">
    <property type="entry name" value="vWFA"/>
    <property type="match status" value="1"/>
</dbReference>
<dbReference type="AlphaFoldDB" id="A0AAF3FC90"/>
<evidence type="ECO:0000259" key="3">
    <source>
        <dbReference type="PROSITE" id="PS50041"/>
    </source>
</evidence>
<keyword evidence="2" id="KW-0732">Signal</keyword>
<keyword evidence="4" id="KW-1185">Reference proteome</keyword>